<dbReference type="InterPro" id="IPR007122">
    <property type="entry name" value="Villin/Gelsolin"/>
</dbReference>
<dbReference type="PANTHER" id="PTHR11977:SF130">
    <property type="entry name" value="SEVERIN"/>
    <property type="match status" value="1"/>
</dbReference>
<dbReference type="SMART" id="SM00262">
    <property type="entry name" value="GEL"/>
    <property type="match status" value="2"/>
</dbReference>
<dbReference type="SMART" id="SM00153">
    <property type="entry name" value="VHP"/>
    <property type="match status" value="1"/>
</dbReference>
<dbReference type="GO" id="GO:0051015">
    <property type="term" value="F:actin filament binding"/>
    <property type="evidence" value="ECO:0007669"/>
    <property type="project" value="InterPro"/>
</dbReference>
<dbReference type="PRINTS" id="PR00597">
    <property type="entry name" value="GELSOLIN"/>
</dbReference>
<dbReference type="PROSITE" id="PS51089">
    <property type="entry name" value="HP"/>
    <property type="match status" value="1"/>
</dbReference>
<protein>
    <submittedName>
        <fullName evidence="3">Villin-1-like</fullName>
    </submittedName>
</protein>
<dbReference type="EMBL" id="LR791749">
    <property type="protein sequence ID" value="CAB3267611.1"/>
    <property type="molecule type" value="mRNA"/>
</dbReference>
<dbReference type="GO" id="GO:0008154">
    <property type="term" value="P:actin polymerization or depolymerization"/>
    <property type="evidence" value="ECO:0007669"/>
    <property type="project" value="TreeGrafter"/>
</dbReference>
<keyword evidence="1" id="KW-0677">Repeat</keyword>
<dbReference type="SUPFAM" id="SSF47050">
    <property type="entry name" value="VHP, Villin headpiece domain"/>
    <property type="match status" value="1"/>
</dbReference>
<dbReference type="GO" id="GO:0005737">
    <property type="term" value="C:cytoplasm"/>
    <property type="evidence" value="ECO:0007669"/>
    <property type="project" value="TreeGrafter"/>
</dbReference>
<dbReference type="GO" id="GO:0015629">
    <property type="term" value="C:actin cytoskeleton"/>
    <property type="evidence" value="ECO:0007669"/>
    <property type="project" value="TreeGrafter"/>
</dbReference>
<dbReference type="CDD" id="cd11288">
    <property type="entry name" value="gelsolin_S5_like"/>
    <property type="match status" value="1"/>
</dbReference>
<evidence type="ECO:0000259" key="2">
    <source>
        <dbReference type="PROSITE" id="PS51089"/>
    </source>
</evidence>
<evidence type="ECO:0000313" key="3">
    <source>
        <dbReference type="EMBL" id="CAB3267611.1"/>
    </source>
</evidence>
<organism evidence="3">
    <name type="scientific">Phallusia mammillata</name>
    <dbReference type="NCBI Taxonomy" id="59560"/>
    <lineage>
        <taxon>Eukaryota</taxon>
        <taxon>Metazoa</taxon>
        <taxon>Chordata</taxon>
        <taxon>Tunicata</taxon>
        <taxon>Ascidiacea</taxon>
        <taxon>Phlebobranchia</taxon>
        <taxon>Ascidiidae</taxon>
        <taxon>Phallusia</taxon>
    </lineage>
</organism>
<dbReference type="Gene3D" id="1.10.950.10">
    <property type="entry name" value="Villin headpiece domain"/>
    <property type="match status" value="1"/>
</dbReference>
<dbReference type="AlphaFoldDB" id="A0A6F9DWR6"/>
<feature type="domain" description="HP" evidence="2">
    <location>
        <begin position="281"/>
        <end position="343"/>
    </location>
</feature>
<dbReference type="Gene3D" id="3.40.20.10">
    <property type="entry name" value="Severin"/>
    <property type="match status" value="2"/>
</dbReference>
<sequence length="343" mass="39095">MRLEGTTECRVELGKEPSHFIALFGGKFIIMKGNDPLSSQKKPLPPTNTGKVPGVFLYIVKGTNELNTKVIQVPCRASSLNCNYPFICSTPSSVYLWFGKGCIGDQRSMAHMMADLMLTNKNLVVFEEGSESSRFFTALGGKKPYLNLVMPKDPETTRYIKTYQCGVDRRGEFVFSEAYDLVQKDLDPNSVILIDTHDEILMWLGTHVETHIAVQCFQMAFAYLKTTKDRSDMKTAVAVVKQDHEPEMFTRLFPSWDPSLTMDDSENRVTAESVKRLLVNRYGLPTFTREELSEGCPDGVDPAKKEKYLSEQEFLAVFRMTREDFAKKSEWTRTDLKKKHKLF</sequence>
<dbReference type="FunFam" id="3.40.20.10:FF:000001">
    <property type="entry name" value="Gelsolin"/>
    <property type="match status" value="1"/>
</dbReference>
<gene>
    <name evidence="3" type="primary">Vil1-001</name>
</gene>
<name>A0A6F9DWR6_9ASCI</name>
<proteinExistence type="evidence at transcript level"/>
<dbReference type="PANTHER" id="PTHR11977">
    <property type="entry name" value="VILLIN"/>
    <property type="match status" value="1"/>
</dbReference>
<evidence type="ECO:0000256" key="1">
    <source>
        <dbReference type="ARBA" id="ARBA00022737"/>
    </source>
</evidence>
<dbReference type="SUPFAM" id="SSF55753">
    <property type="entry name" value="Actin depolymerizing proteins"/>
    <property type="match status" value="2"/>
</dbReference>
<dbReference type="Pfam" id="PF02209">
    <property type="entry name" value="VHP"/>
    <property type="match status" value="1"/>
</dbReference>
<reference evidence="3" key="1">
    <citation type="submission" date="2020-04" db="EMBL/GenBank/DDBJ databases">
        <authorList>
            <person name="Neveu A P."/>
        </authorList>
    </citation>
    <scope>NUCLEOTIDE SEQUENCE</scope>
    <source>
        <tissue evidence="3">Whole embryo</tissue>
    </source>
</reference>
<dbReference type="InterPro" id="IPR003128">
    <property type="entry name" value="Villin_headpiece"/>
</dbReference>
<dbReference type="InterPro" id="IPR029006">
    <property type="entry name" value="ADF-H/Gelsolin-like_dom_sf"/>
</dbReference>
<dbReference type="InterPro" id="IPR036886">
    <property type="entry name" value="Villin_headpiece_dom_sf"/>
</dbReference>
<accession>A0A6F9DWR6</accession>